<gene>
    <name evidence="1" type="ORF">M404DRAFT_1006087</name>
</gene>
<reference evidence="2" key="2">
    <citation type="submission" date="2015-01" db="EMBL/GenBank/DDBJ databases">
        <title>Evolutionary Origins and Diversification of the Mycorrhizal Mutualists.</title>
        <authorList>
            <consortium name="DOE Joint Genome Institute"/>
            <consortium name="Mycorrhizal Genomics Consortium"/>
            <person name="Kohler A."/>
            <person name="Kuo A."/>
            <person name="Nagy L.G."/>
            <person name="Floudas D."/>
            <person name="Copeland A."/>
            <person name="Barry K.W."/>
            <person name="Cichocki N."/>
            <person name="Veneault-Fourrey C."/>
            <person name="LaButti K."/>
            <person name="Lindquist E.A."/>
            <person name="Lipzen A."/>
            <person name="Lundell T."/>
            <person name="Morin E."/>
            <person name="Murat C."/>
            <person name="Riley R."/>
            <person name="Ohm R."/>
            <person name="Sun H."/>
            <person name="Tunlid A."/>
            <person name="Henrissat B."/>
            <person name="Grigoriev I.V."/>
            <person name="Hibbett D.S."/>
            <person name="Martin F."/>
        </authorList>
    </citation>
    <scope>NUCLEOTIDE SEQUENCE [LARGE SCALE GENOMIC DNA]</scope>
    <source>
        <strain evidence="2">Marx 270</strain>
    </source>
</reference>
<dbReference type="Proteomes" id="UP000054217">
    <property type="component" value="Unassembled WGS sequence"/>
</dbReference>
<dbReference type="HOGENOM" id="CLU_2224319_0_0_1"/>
<reference evidence="1 2" key="1">
    <citation type="submission" date="2014-04" db="EMBL/GenBank/DDBJ databases">
        <authorList>
            <consortium name="DOE Joint Genome Institute"/>
            <person name="Kuo A."/>
            <person name="Kohler A."/>
            <person name="Costa M.D."/>
            <person name="Nagy L.G."/>
            <person name="Floudas D."/>
            <person name="Copeland A."/>
            <person name="Barry K.W."/>
            <person name="Cichocki N."/>
            <person name="Veneault-Fourrey C."/>
            <person name="LaButti K."/>
            <person name="Lindquist E.A."/>
            <person name="Lipzen A."/>
            <person name="Lundell T."/>
            <person name="Morin E."/>
            <person name="Murat C."/>
            <person name="Sun H."/>
            <person name="Tunlid A."/>
            <person name="Henrissat B."/>
            <person name="Grigoriev I.V."/>
            <person name="Hibbett D.S."/>
            <person name="Martin F."/>
            <person name="Nordberg H.P."/>
            <person name="Cantor M.N."/>
            <person name="Hua S.X."/>
        </authorList>
    </citation>
    <scope>NUCLEOTIDE SEQUENCE [LARGE SCALE GENOMIC DNA]</scope>
    <source>
        <strain evidence="1 2">Marx 270</strain>
    </source>
</reference>
<sequence length="106" mass="11800">MNTDLTTQNDLLDTQPYHNCDAFALTLTSSFGTLSPCSLRLSSFRSATSHLLRSRQAMIECIAYSYGGRWTPSIVLPEKGGTEFRDDVYCSRCADECREGNHIEPG</sequence>
<organism evidence="1 2">
    <name type="scientific">Pisolithus tinctorius Marx 270</name>
    <dbReference type="NCBI Taxonomy" id="870435"/>
    <lineage>
        <taxon>Eukaryota</taxon>
        <taxon>Fungi</taxon>
        <taxon>Dikarya</taxon>
        <taxon>Basidiomycota</taxon>
        <taxon>Agaricomycotina</taxon>
        <taxon>Agaricomycetes</taxon>
        <taxon>Agaricomycetidae</taxon>
        <taxon>Boletales</taxon>
        <taxon>Sclerodermatineae</taxon>
        <taxon>Pisolithaceae</taxon>
        <taxon>Pisolithus</taxon>
    </lineage>
</organism>
<dbReference type="AlphaFoldDB" id="A0A0C3NPD8"/>
<dbReference type="InParanoid" id="A0A0C3NPD8"/>
<accession>A0A0C3NPD8</accession>
<protein>
    <submittedName>
        <fullName evidence="1">Uncharacterized protein</fullName>
    </submittedName>
</protein>
<proteinExistence type="predicted"/>
<dbReference type="EMBL" id="KN832029">
    <property type="protein sequence ID" value="KIN97435.1"/>
    <property type="molecule type" value="Genomic_DNA"/>
</dbReference>
<evidence type="ECO:0000313" key="1">
    <source>
        <dbReference type="EMBL" id="KIN97435.1"/>
    </source>
</evidence>
<evidence type="ECO:0000313" key="2">
    <source>
        <dbReference type="Proteomes" id="UP000054217"/>
    </source>
</evidence>
<name>A0A0C3NPD8_PISTI</name>
<keyword evidence="2" id="KW-1185">Reference proteome</keyword>